<sequence>MLSWLHDDSLSFIHNDFNGQKYVSKIVNTETLQTTTIDYPIYQVSSDGTFALSLNFARLAKLSSAYGYFNKDFSNITKIDENDGVFFLDLN</sequence>
<proteinExistence type="predicted"/>
<evidence type="ECO:0000313" key="1">
    <source>
        <dbReference type="EMBL" id="GAJ19220.1"/>
    </source>
</evidence>
<gene>
    <name evidence="1" type="ORF">S12H4_58413</name>
</gene>
<comment type="caution">
    <text evidence="1">The sequence shown here is derived from an EMBL/GenBank/DDBJ whole genome shotgun (WGS) entry which is preliminary data.</text>
</comment>
<organism evidence="1">
    <name type="scientific">marine sediment metagenome</name>
    <dbReference type="NCBI Taxonomy" id="412755"/>
    <lineage>
        <taxon>unclassified sequences</taxon>
        <taxon>metagenomes</taxon>
        <taxon>ecological metagenomes</taxon>
    </lineage>
</organism>
<protein>
    <submittedName>
        <fullName evidence="1">Uncharacterized protein</fullName>
    </submittedName>
</protein>
<accession>X1VZX6</accession>
<name>X1VZX6_9ZZZZ</name>
<dbReference type="EMBL" id="BARW01037933">
    <property type="protein sequence ID" value="GAJ19220.1"/>
    <property type="molecule type" value="Genomic_DNA"/>
</dbReference>
<feature type="non-terminal residue" evidence="1">
    <location>
        <position position="91"/>
    </location>
</feature>
<reference evidence="1" key="1">
    <citation type="journal article" date="2014" name="Front. Microbiol.">
        <title>High frequency of phylogenetically diverse reductive dehalogenase-homologous genes in deep subseafloor sedimentary metagenomes.</title>
        <authorList>
            <person name="Kawai M."/>
            <person name="Futagami T."/>
            <person name="Toyoda A."/>
            <person name="Takaki Y."/>
            <person name="Nishi S."/>
            <person name="Hori S."/>
            <person name="Arai W."/>
            <person name="Tsubouchi T."/>
            <person name="Morono Y."/>
            <person name="Uchiyama I."/>
            <person name="Ito T."/>
            <person name="Fujiyama A."/>
            <person name="Inagaki F."/>
            <person name="Takami H."/>
        </authorList>
    </citation>
    <scope>NUCLEOTIDE SEQUENCE</scope>
    <source>
        <strain evidence="1">Expedition CK06-06</strain>
    </source>
</reference>
<dbReference type="AlphaFoldDB" id="X1VZX6"/>